<evidence type="ECO:0000313" key="1">
    <source>
        <dbReference type="EMBL" id="GAH21494.1"/>
    </source>
</evidence>
<feature type="non-terminal residue" evidence="1">
    <location>
        <position position="66"/>
    </location>
</feature>
<comment type="caution">
    <text evidence="1">The sequence shown here is derived from an EMBL/GenBank/DDBJ whole genome shotgun (WGS) entry which is preliminary data.</text>
</comment>
<proteinExistence type="predicted"/>
<protein>
    <submittedName>
        <fullName evidence="1">Uncharacterized protein</fullName>
    </submittedName>
</protein>
<reference evidence="1" key="1">
    <citation type="journal article" date="2014" name="Front. Microbiol.">
        <title>High frequency of phylogenetically diverse reductive dehalogenase-homologous genes in deep subseafloor sedimentary metagenomes.</title>
        <authorList>
            <person name="Kawai M."/>
            <person name="Futagami T."/>
            <person name="Toyoda A."/>
            <person name="Takaki Y."/>
            <person name="Nishi S."/>
            <person name="Hori S."/>
            <person name="Arai W."/>
            <person name="Tsubouchi T."/>
            <person name="Morono Y."/>
            <person name="Uchiyama I."/>
            <person name="Ito T."/>
            <person name="Fujiyama A."/>
            <person name="Inagaki F."/>
            <person name="Takami H."/>
        </authorList>
    </citation>
    <scope>NUCLEOTIDE SEQUENCE</scope>
    <source>
        <strain evidence="1">Expedition CK06-06</strain>
    </source>
</reference>
<dbReference type="AlphaFoldDB" id="X1EWH0"/>
<organism evidence="1">
    <name type="scientific">marine sediment metagenome</name>
    <dbReference type="NCBI Taxonomy" id="412755"/>
    <lineage>
        <taxon>unclassified sequences</taxon>
        <taxon>metagenomes</taxon>
        <taxon>ecological metagenomes</taxon>
    </lineage>
</organism>
<dbReference type="EMBL" id="BART01040892">
    <property type="protein sequence ID" value="GAH21494.1"/>
    <property type="molecule type" value="Genomic_DNA"/>
</dbReference>
<gene>
    <name evidence="1" type="ORF">S01H4_66221</name>
</gene>
<accession>X1EWH0</accession>
<sequence length="66" mass="7923">MIQSYEEFTDDINRTLNFVFTEIITQDLSMQFYTLSYLVHHVEYNLTLYTILLPINSEFYNKSSTL</sequence>
<name>X1EWH0_9ZZZZ</name>